<protein>
    <recommendedName>
        <fullName evidence="2">Trypsin-like serine protease</fullName>
    </recommendedName>
</protein>
<evidence type="ECO:0008006" key="2">
    <source>
        <dbReference type="Google" id="ProtNLM"/>
    </source>
</evidence>
<dbReference type="EMBL" id="CP098827">
    <property type="protein sequence ID" value="XBO69349.1"/>
    <property type="molecule type" value="Genomic_DNA"/>
</dbReference>
<name>A0AAU7KCP2_9GAMM</name>
<evidence type="ECO:0000313" key="1">
    <source>
        <dbReference type="EMBL" id="XBO69349.1"/>
    </source>
</evidence>
<accession>A0AAU7KCP2</accession>
<organism evidence="1">
    <name type="scientific">Halomonas sp. RT37</name>
    <dbReference type="NCBI Taxonomy" id="2950872"/>
    <lineage>
        <taxon>Bacteria</taxon>
        <taxon>Pseudomonadati</taxon>
        <taxon>Pseudomonadota</taxon>
        <taxon>Gammaproteobacteria</taxon>
        <taxon>Oceanospirillales</taxon>
        <taxon>Halomonadaceae</taxon>
        <taxon>Halomonas</taxon>
    </lineage>
</organism>
<dbReference type="InterPro" id="IPR009003">
    <property type="entry name" value="Peptidase_S1_PA"/>
</dbReference>
<reference evidence="1" key="1">
    <citation type="submission" date="2022-06" db="EMBL/GenBank/DDBJ databases">
        <title>A novel DMS-producing enzyme.</title>
        <authorList>
            <person name="Zhang Y."/>
        </authorList>
    </citation>
    <scope>NUCLEOTIDE SEQUENCE</scope>
    <source>
        <strain evidence="1">RT37</strain>
    </source>
</reference>
<dbReference type="RefSeq" id="WP_348826573.1">
    <property type="nucleotide sequence ID" value="NZ_CP098827.1"/>
</dbReference>
<sequence>MVFQRPINKSRKADGFQPPLRSALGINTPMRNIPTILKSTQPLLYETGFDEWPYAYAGSCFPVRWEGSLYIVSAYHCYENHQVAPENTLYSVPSDSRSFFGFCKTLRGKVRGANDQKHYDQIALEVSCEVHDETALGSVNALDLSIPKNSISLSDSSLGDVWLRGFVFDNPAHEVCYENSKIRQQAYITNGIVSSRKSTFDHCHMVKVKTPVPEGFSPRGMSGSAVYGVDRDGNIRFGGTVIEFNEYTNEYMVIDAAVLSGVLGDENA</sequence>
<dbReference type="SUPFAM" id="SSF50494">
    <property type="entry name" value="Trypsin-like serine proteases"/>
    <property type="match status" value="1"/>
</dbReference>
<proteinExistence type="predicted"/>
<dbReference type="AlphaFoldDB" id="A0AAU7KCP2"/>
<gene>
    <name evidence="1" type="ORF">NFG58_11975</name>
</gene>